<evidence type="ECO:0000256" key="1">
    <source>
        <dbReference type="SAM" id="MobiDB-lite"/>
    </source>
</evidence>
<dbReference type="SUPFAM" id="SSF53697">
    <property type="entry name" value="SIS domain"/>
    <property type="match status" value="1"/>
</dbReference>
<sequence length="246" mass="25411">MTGADPSPGDGSGAMMRDFLHAVEAANASAASAVGSLIVRCWSADHLVYAAGAGHSLAAVNETFFRAGGLAFVRPVHDPRLFPLNGARASTTAERESGLAADVLSRYAVGAGDVVVIFSNSGINPYPVELAQLSSEAGATVVAVTSTAASSAAPLRAGRRLYELADRTLDTLVPPGDAAWPPDGAATAPLSSLANVFVWNLVLAAAHVEAVERGLEIPMWRSANTAEGESNESVMDTYHSRIPELD</sequence>
<comment type="caution">
    <text evidence="3">The sequence shown here is derived from an EMBL/GenBank/DDBJ whole genome shotgun (WGS) entry which is preliminary data.</text>
</comment>
<dbReference type="AlphaFoldDB" id="A0A2P8DPT7"/>
<dbReference type="NCBIfam" id="NF002805">
    <property type="entry name" value="PRK02947.1"/>
    <property type="match status" value="1"/>
</dbReference>
<dbReference type="GO" id="GO:0097367">
    <property type="term" value="F:carbohydrate derivative binding"/>
    <property type="evidence" value="ECO:0007669"/>
    <property type="project" value="InterPro"/>
</dbReference>
<dbReference type="Gene3D" id="3.40.50.10490">
    <property type="entry name" value="Glucose-6-phosphate isomerase like protein, domain 1"/>
    <property type="match status" value="1"/>
</dbReference>
<dbReference type="OrthoDB" id="9805185at2"/>
<dbReference type="RefSeq" id="WP_106539087.1">
    <property type="nucleotide sequence ID" value="NZ_PYGE01000018.1"/>
</dbReference>
<dbReference type="GO" id="GO:1901135">
    <property type="term" value="P:carbohydrate derivative metabolic process"/>
    <property type="evidence" value="ECO:0007669"/>
    <property type="project" value="InterPro"/>
</dbReference>
<dbReference type="PROSITE" id="PS51464">
    <property type="entry name" value="SIS"/>
    <property type="match status" value="1"/>
</dbReference>
<evidence type="ECO:0000259" key="2">
    <source>
        <dbReference type="PROSITE" id="PS51464"/>
    </source>
</evidence>
<name>A0A2P8DPT7_9ACTN</name>
<dbReference type="InterPro" id="IPR046348">
    <property type="entry name" value="SIS_dom_sf"/>
</dbReference>
<dbReference type="InterPro" id="IPR001347">
    <property type="entry name" value="SIS_dom"/>
</dbReference>
<evidence type="ECO:0000313" key="3">
    <source>
        <dbReference type="EMBL" id="PSK99211.1"/>
    </source>
</evidence>
<keyword evidence="4" id="KW-1185">Reference proteome</keyword>
<feature type="compositionally biased region" description="Polar residues" evidence="1">
    <location>
        <begin position="225"/>
        <end position="234"/>
    </location>
</feature>
<dbReference type="EMBL" id="PYGE01000018">
    <property type="protein sequence ID" value="PSK99211.1"/>
    <property type="molecule type" value="Genomic_DNA"/>
</dbReference>
<dbReference type="Pfam" id="PF13580">
    <property type="entry name" value="SIS_2"/>
    <property type="match status" value="1"/>
</dbReference>
<organism evidence="3 4">
    <name type="scientific">Haloactinopolyspora alba</name>
    <dbReference type="NCBI Taxonomy" id="648780"/>
    <lineage>
        <taxon>Bacteria</taxon>
        <taxon>Bacillati</taxon>
        <taxon>Actinomycetota</taxon>
        <taxon>Actinomycetes</taxon>
        <taxon>Jiangellales</taxon>
        <taxon>Jiangellaceae</taxon>
        <taxon>Haloactinopolyspora</taxon>
    </lineage>
</organism>
<feature type="domain" description="SIS" evidence="2">
    <location>
        <begin position="34"/>
        <end position="221"/>
    </location>
</feature>
<gene>
    <name evidence="3" type="ORF">CLV30_118116</name>
</gene>
<reference evidence="3 4" key="1">
    <citation type="submission" date="2018-03" db="EMBL/GenBank/DDBJ databases">
        <title>Genomic Encyclopedia of Archaeal and Bacterial Type Strains, Phase II (KMG-II): from individual species to whole genera.</title>
        <authorList>
            <person name="Goeker M."/>
        </authorList>
    </citation>
    <scope>NUCLEOTIDE SEQUENCE [LARGE SCALE GENOMIC DNA]</scope>
    <source>
        <strain evidence="3 4">DSM 45211</strain>
    </source>
</reference>
<accession>A0A2P8DPT7</accession>
<dbReference type="Proteomes" id="UP000243528">
    <property type="component" value="Unassembled WGS sequence"/>
</dbReference>
<proteinExistence type="predicted"/>
<evidence type="ECO:0000313" key="4">
    <source>
        <dbReference type="Proteomes" id="UP000243528"/>
    </source>
</evidence>
<feature type="region of interest" description="Disordered" evidence="1">
    <location>
        <begin position="225"/>
        <end position="246"/>
    </location>
</feature>
<protein>
    <submittedName>
        <fullName evidence="3">Putative phosphosugar-binding protein</fullName>
    </submittedName>
</protein>